<keyword evidence="8" id="KW-0902">Two-component regulatory system</keyword>
<evidence type="ECO:0000256" key="8">
    <source>
        <dbReference type="ARBA" id="ARBA00023012"/>
    </source>
</evidence>
<dbReference type="Gene3D" id="3.30.450.20">
    <property type="entry name" value="PAS domain"/>
    <property type="match status" value="1"/>
</dbReference>
<comment type="catalytic activity">
    <reaction evidence="1">
        <text>ATP + protein L-histidine = ADP + protein N-phospho-L-histidine.</text>
        <dbReference type="EC" id="2.7.13.3"/>
    </reaction>
</comment>
<dbReference type="SMART" id="SM00387">
    <property type="entry name" value="HATPase_c"/>
    <property type="match status" value="1"/>
</dbReference>
<dbReference type="SUPFAM" id="SSF55785">
    <property type="entry name" value="PYP-like sensor domain (PAS domain)"/>
    <property type="match status" value="1"/>
</dbReference>
<organism evidence="11 12">
    <name type="scientific">Candidatus Scalindua brodae</name>
    <dbReference type="NCBI Taxonomy" id="237368"/>
    <lineage>
        <taxon>Bacteria</taxon>
        <taxon>Pseudomonadati</taxon>
        <taxon>Planctomycetota</taxon>
        <taxon>Candidatus Brocadiia</taxon>
        <taxon>Candidatus Brocadiales</taxon>
        <taxon>Candidatus Scalinduaceae</taxon>
        <taxon>Candidatus Scalindua</taxon>
    </lineage>
</organism>
<protein>
    <recommendedName>
        <fullName evidence="2">histidine kinase</fullName>
        <ecNumber evidence="2">2.7.13.3</ecNumber>
    </recommendedName>
</protein>
<dbReference type="InterPro" id="IPR005467">
    <property type="entry name" value="His_kinase_dom"/>
</dbReference>
<dbReference type="PANTHER" id="PTHR43065">
    <property type="entry name" value="SENSOR HISTIDINE KINASE"/>
    <property type="match status" value="1"/>
</dbReference>
<feature type="domain" description="Histidine kinase" evidence="10">
    <location>
        <begin position="340"/>
        <end position="552"/>
    </location>
</feature>
<dbReference type="InterPro" id="IPR035965">
    <property type="entry name" value="PAS-like_dom_sf"/>
</dbReference>
<dbReference type="Pfam" id="PF02518">
    <property type="entry name" value="HATPase_c"/>
    <property type="match status" value="1"/>
</dbReference>
<dbReference type="InterPro" id="IPR036097">
    <property type="entry name" value="HisK_dim/P_sf"/>
</dbReference>
<keyword evidence="9" id="KW-0812">Transmembrane</keyword>
<keyword evidence="3" id="KW-0597">Phosphoprotein</keyword>
<dbReference type="GO" id="GO:0005524">
    <property type="term" value="F:ATP binding"/>
    <property type="evidence" value="ECO:0007669"/>
    <property type="project" value="UniProtKB-KW"/>
</dbReference>
<keyword evidence="5" id="KW-0547">Nucleotide-binding</keyword>
<evidence type="ECO:0000259" key="10">
    <source>
        <dbReference type="PROSITE" id="PS50109"/>
    </source>
</evidence>
<dbReference type="eggNOG" id="COG4191">
    <property type="taxonomic scope" value="Bacteria"/>
</dbReference>
<feature type="transmembrane region" description="Helical" evidence="9">
    <location>
        <begin position="129"/>
        <end position="149"/>
    </location>
</feature>
<dbReference type="Gene3D" id="1.10.287.130">
    <property type="match status" value="1"/>
</dbReference>
<dbReference type="GO" id="GO:0000155">
    <property type="term" value="F:phosphorelay sensor kinase activity"/>
    <property type="evidence" value="ECO:0007669"/>
    <property type="project" value="InterPro"/>
</dbReference>
<dbReference type="CDD" id="cd00082">
    <property type="entry name" value="HisKA"/>
    <property type="match status" value="1"/>
</dbReference>
<gene>
    <name evidence="11" type="ORF">SCABRO_01068</name>
</gene>
<evidence type="ECO:0000256" key="1">
    <source>
        <dbReference type="ARBA" id="ARBA00000085"/>
    </source>
</evidence>
<keyword evidence="6 11" id="KW-0418">Kinase</keyword>
<dbReference type="PROSITE" id="PS50109">
    <property type="entry name" value="HIS_KIN"/>
    <property type="match status" value="1"/>
</dbReference>
<dbReference type="Gene3D" id="3.30.565.10">
    <property type="entry name" value="Histidine kinase-like ATPase, C-terminal domain"/>
    <property type="match status" value="1"/>
</dbReference>
<dbReference type="EC" id="2.7.13.3" evidence="2"/>
<dbReference type="InterPro" id="IPR036890">
    <property type="entry name" value="HATPase_C_sf"/>
</dbReference>
<keyword evidence="9" id="KW-0472">Membrane</keyword>
<sequence length="559" mass="63332">MFKENLKKTELVERMRWLILLRWIAISGLFITTYIFSSVFSVLEQVIPLYAIGVIIGLTNAGFLFYTEAIRAKTFVSVQMHAGIQIMTDHFFLICLLYFAGGIENPFIFYFLFHAIIGGIFLEKKYSYLQALFAASLFALLLLLEYYSIIPHQPLQMFSAFKYSDELWHSEAYILCIFFALASTIFISVYFVTSLMDKLRKSRDDVLFEIKSTLENMAEGVVFIDPNDKVTMCNKEIEKTWKVKSEELLNKSVKDGQVPYIGGIASNITESFRNGIETSQHQEIKTKNGFLYNTYSAIIDPSGKYWGTVLTSHDITERKKLEQQLLHSERLATIGEMSAKVAHEIRNPLSSISLNTELLYDEISKDNGEKKSDAENLIQSILNEVDTLTEMSDVYLRFARFPRLDTKPASVNNILIELSKFFNKERVQRGITLKENYASDLPLILLDVNQIKQAFLNILKNSFEAMPDGGKLSISTRLKDNCIEVCITDTGSGISKDDIQRVFDPFYSAKADGTGLGLALTMKTVEGHHGEIICKSTIDKGTTMVVSFPLESCGKDIIE</sequence>
<keyword evidence="7" id="KW-0067">ATP-binding</keyword>
<dbReference type="Pfam" id="PF00512">
    <property type="entry name" value="HisKA"/>
    <property type="match status" value="1"/>
</dbReference>
<dbReference type="EMBL" id="JRYO01000071">
    <property type="protein sequence ID" value="KHE93149.1"/>
    <property type="molecule type" value="Genomic_DNA"/>
</dbReference>
<name>A0A0B0EKP4_9BACT</name>
<proteinExistence type="predicted"/>
<dbReference type="InterPro" id="IPR003661">
    <property type="entry name" value="HisK_dim/P_dom"/>
</dbReference>
<dbReference type="InterPro" id="IPR004358">
    <property type="entry name" value="Sig_transdc_His_kin-like_C"/>
</dbReference>
<comment type="caution">
    <text evidence="11">The sequence shown here is derived from an EMBL/GenBank/DDBJ whole genome shotgun (WGS) entry which is preliminary data.</text>
</comment>
<evidence type="ECO:0000256" key="3">
    <source>
        <dbReference type="ARBA" id="ARBA00022553"/>
    </source>
</evidence>
<dbReference type="AlphaFoldDB" id="A0A0B0EKP4"/>
<evidence type="ECO:0000256" key="9">
    <source>
        <dbReference type="SAM" id="Phobius"/>
    </source>
</evidence>
<dbReference type="PRINTS" id="PR00344">
    <property type="entry name" value="BCTRLSENSOR"/>
</dbReference>
<evidence type="ECO:0000256" key="6">
    <source>
        <dbReference type="ARBA" id="ARBA00022777"/>
    </source>
</evidence>
<dbReference type="PANTHER" id="PTHR43065:SF46">
    <property type="entry name" value="C4-DICARBOXYLATE TRANSPORT SENSOR PROTEIN DCTB"/>
    <property type="match status" value="1"/>
</dbReference>
<reference evidence="11 12" key="1">
    <citation type="submission" date="2014-10" db="EMBL/GenBank/DDBJ databases">
        <title>Draft genome of anammox bacterium scalindua brodae, obtained using differential coverage binning of sequence data from two enrichment reactors.</title>
        <authorList>
            <person name="Speth D.R."/>
            <person name="Russ L."/>
            <person name="Kartal B."/>
            <person name="Op den Camp H.J."/>
            <person name="Dutilh B.E."/>
            <person name="Jetten M.S."/>
        </authorList>
    </citation>
    <scope>NUCLEOTIDE SEQUENCE [LARGE SCALE GENOMIC DNA]</scope>
    <source>
        <strain evidence="11">RU1</strain>
    </source>
</reference>
<feature type="transmembrane region" description="Helical" evidence="9">
    <location>
        <begin position="20"/>
        <end position="43"/>
    </location>
</feature>
<dbReference type="Pfam" id="PF13596">
    <property type="entry name" value="PAS_10"/>
    <property type="match status" value="1"/>
</dbReference>
<dbReference type="SUPFAM" id="SSF47384">
    <property type="entry name" value="Homodimeric domain of signal transducing histidine kinase"/>
    <property type="match status" value="1"/>
</dbReference>
<evidence type="ECO:0000313" key="12">
    <source>
        <dbReference type="Proteomes" id="UP000030652"/>
    </source>
</evidence>
<evidence type="ECO:0000256" key="2">
    <source>
        <dbReference type="ARBA" id="ARBA00012438"/>
    </source>
</evidence>
<dbReference type="InterPro" id="IPR003594">
    <property type="entry name" value="HATPase_dom"/>
</dbReference>
<dbReference type="InterPro" id="IPR000014">
    <property type="entry name" value="PAS"/>
</dbReference>
<feature type="transmembrane region" description="Helical" evidence="9">
    <location>
        <begin position="172"/>
        <end position="193"/>
    </location>
</feature>
<keyword evidence="9" id="KW-1133">Transmembrane helix</keyword>
<accession>A0A0B0EKP4</accession>
<dbReference type="Proteomes" id="UP000030652">
    <property type="component" value="Unassembled WGS sequence"/>
</dbReference>
<dbReference type="SUPFAM" id="SSF55874">
    <property type="entry name" value="ATPase domain of HSP90 chaperone/DNA topoisomerase II/histidine kinase"/>
    <property type="match status" value="1"/>
</dbReference>
<evidence type="ECO:0000256" key="4">
    <source>
        <dbReference type="ARBA" id="ARBA00022679"/>
    </source>
</evidence>
<feature type="transmembrane region" description="Helical" evidence="9">
    <location>
        <begin position="49"/>
        <end position="70"/>
    </location>
</feature>
<evidence type="ECO:0000256" key="5">
    <source>
        <dbReference type="ARBA" id="ARBA00022741"/>
    </source>
</evidence>
<dbReference type="SMART" id="SM00388">
    <property type="entry name" value="HisKA"/>
    <property type="match status" value="1"/>
</dbReference>
<evidence type="ECO:0000313" key="11">
    <source>
        <dbReference type="EMBL" id="KHE93149.1"/>
    </source>
</evidence>
<keyword evidence="4" id="KW-0808">Transferase</keyword>
<dbReference type="NCBIfam" id="TIGR00229">
    <property type="entry name" value="sensory_box"/>
    <property type="match status" value="1"/>
</dbReference>
<evidence type="ECO:0000256" key="7">
    <source>
        <dbReference type="ARBA" id="ARBA00022840"/>
    </source>
</evidence>